<comment type="caution">
    <text evidence="1">The sequence shown here is derived from an EMBL/GenBank/DDBJ whole genome shotgun (WGS) entry which is preliminary data.</text>
</comment>
<reference evidence="1 2" key="1">
    <citation type="submission" date="2020-11" db="EMBL/GenBank/DDBJ databases">
        <title>Pseudonocardia abyssalis sp. nov. and Pseudonocardia oceani sp. nov., description and phylogenomic analysis of two novel actinomycetes isolated from the deep Southern Ocean.</title>
        <authorList>
            <person name="Parra J."/>
        </authorList>
    </citation>
    <scope>NUCLEOTIDE SEQUENCE [LARGE SCALE GENOMIC DNA]</scope>
    <source>
        <strain evidence="2">KRD185</strain>
    </source>
</reference>
<evidence type="ECO:0000313" key="2">
    <source>
        <dbReference type="Proteomes" id="UP000694300"/>
    </source>
</evidence>
<name>A0ABS6UB93_9PSEU</name>
<gene>
    <name evidence="1" type="ORF">I4I82_17785</name>
</gene>
<sequence>MPLEPQNEVTWARNRSPDRTYFHRTFELDIRASQDFGHPARFIVKVFDEPDDTAGVLSEGLEYLEEVVHTTPGGRKQVKIQIAREAGLVREIQIQRVPTNGDATKLETLLTLGRDAAGRLIDLVQTLQYIPLEGGEHTVRLDDQTIRDFFADPEGMARAYQRRPETFRNLIENDPSAEDLVAIAHRREPGFRS</sequence>
<keyword evidence="2" id="KW-1185">Reference proteome</keyword>
<dbReference type="EMBL" id="JADQDF010000001">
    <property type="protein sequence ID" value="MBW0129516.1"/>
    <property type="molecule type" value="Genomic_DNA"/>
</dbReference>
<protein>
    <submittedName>
        <fullName evidence="1">Uncharacterized protein</fullName>
    </submittedName>
</protein>
<dbReference type="Proteomes" id="UP000694300">
    <property type="component" value="Unassembled WGS sequence"/>
</dbReference>
<accession>A0ABS6UB93</accession>
<dbReference type="RefSeq" id="WP_218595886.1">
    <property type="nucleotide sequence ID" value="NZ_JADQDF010000001.1"/>
</dbReference>
<organism evidence="1 2">
    <name type="scientific">Pseudonocardia oceani</name>
    <dbReference type="NCBI Taxonomy" id="2792013"/>
    <lineage>
        <taxon>Bacteria</taxon>
        <taxon>Bacillati</taxon>
        <taxon>Actinomycetota</taxon>
        <taxon>Actinomycetes</taxon>
        <taxon>Pseudonocardiales</taxon>
        <taxon>Pseudonocardiaceae</taxon>
        <taxon>Pseudonocardia</taxon>
    </lineage>
</organism>
<evidence type="ECO:0000313" key="1">
    <source>
        <dbReference type="EMBL" id="MBW0129516.1"/>
    </source>
</evidence>
<proteinExistence type="predicted"/>